<keyword evidence="1" id="KW-0175">Coiled coil</keyword>
<reference evidence="3 4" key="1">
    <citation type="submission" date="2019-08" db="EMBL/GenBank/DDBJ databases">
        <title>Whole genome of Aphis craccivora.</title>
        <authorList>
            <person name="Voronova N.V."/>
            <person name="Shulinski R.S."/>
            <person name="Bandarenka Y.V."/>
            <person name="Zhorov D.G."/>
            <person name="Warner D."/>
        </authorList>
    </citation>
    <scope>NUCLEOTIDE SEQUENCE [LARGE SCALE GENOMIC DNA]</scope>
    <source>
        <strain evidence="3">180601</strain>
        <tissue evidence="3">Whole Body</tissue>
    </source>
</reference>
<accession>A0A6G0VS30</accession>
<name>A0A6G0VS30_APHCR</name>
<proteinExistence type="predicted"/>
<feature type="coiled-coil region" evidence="1">
    <location>
        <begin position="186"/>
        <end position="213"/>
    </location>
</feature>
<feature type="region of interest" description="Disordered" evidence="2">
    <location>
        <begin position="1"/>
        <end position="33"/>
    </location>
</feature>
<keyword evidence="4" id="KW-1185">Reference proteome</keyword>
<protein>
    <submittedName>
        <fullName evidence="3">CCHC-type domain-containing protein</fullName>
    </submittedName>
</protein>
<dbReference type="Proteomes" id="UP000478052">
    <property type="component" value="Unassembled WGS sequence"/>
</dbReference>
<evidence type="ECO:0000256" key="2">
    <source>
        <dbReference type="SAM" id="MobiDB-lite"/>
    </source>
</evidence>
<feature type="region of interest" description="Disordered" evidence="2">
    <location>
        <begin position="91"/>
        <end position="113"/>
    </location>
</feature>
<dbReference type="AlphaFoldDB" id="A0A6G0VS30"/>
<evidence type="ECO:0000313" key="3">
    <source>
        <dbReference type="EMBL" id="KAF0707234.1"/>
    </source>
</evidence>
<dbReference type="OrthoDB" id="6626910at2759"/>
<evidence type="ECO:0000256" key="1">
    <source>
        <dbReference type="SAM" id="Coils"/>
    </source>
</evidence>
<organism evidence="3 4">
    <name type="scientific">Aphis craccivora</name>
    <name type="common">Cowpea aphid</name>
    <dbReference type="NCBI Taxonomy" id="307492"/>
    <lineage>
        <taxon>Eukaryota</taxon>
        <taxon>Metazoa</taxon>
        <taxon>Ecdysozoa</taxon>
        <taxon>Arthropoda</taxon>
        <taxon>Hexapoda</taxon>
        <taxon>Insecta</taxon>
        <taxon>Pterygota</taxon>
        <taxon>Neoptera</taxon>
        <taxon>Paraneoptera</taxon>
        <taxon>Hemiptera</taxon>
        <taxon>Sternorrhyncha</taxon>
        <taxon>Aphidomorpha</taxon>
        <taxon>Aphidoidea</taxon>
        <taxon>Aphididae</taxon>
        <taxon>Aphidini</taxon>
        <taxon>Aphis</taxon>
        <taxon>Aphis</taxon>
    </lineage>
</organism>
<feature type="compositionally biased region" description="Polar residues" evidence="2">
    <location>
        <begin position="1"/>
        <end position="10"/>
    </location>
</feature>
<gene>
    <name evidence="3" type="ORF">FWK35_00037755</name>
</gene>
<comment type="caution">
    <text evidence="3">The sequence shown here is derived from an EMBL/GenBank/DDBJ whole genome shotgun (WGS) entry which is preliminary data.</text>
</comment>
<dbReference type="EMBL" id="VUJU01012622">
    <property type="protein sequence ID" value="KAF0707234.1"/>
    <property type="molecule type" value="Genomic_DNA"/>
</dbReference>
<evidence type="ECO:0000313" key="4">
    <source>
        <dbReference type="Proteomes" id="UP000478052"/>
    </source>
</evidence>
<sequence length="466" mass="51386">MKNTNKTKISSWVPPTGRIGPQEPAVGSSARPEGRYHHALGNAQSNWNWLNDRCKMDADVLRLRGGGDSESDANSSGKNCGAMDIEISGQATTSGHKRGPPSPGASAKTKKATLPKNDLAKAINVHCGWLEQMAISERAKKLTVSASEGIIERAKALRDIYTDVFIENSSLSGKCQVTQDQFKSILDTFSKSISEKTAEIEDLRRQNKELRTALEQRPAAMPTVTNIVNKPAKEASYARVAKELPKKQNKREGKITNPRAKTVIRGDQLTIIPDDAKTLEAISKLPKVKVSGPRQPRVIVYDVDADLSTEDIAAGLLNQNPELELTKADVASMVIKYKLGNRTGSTTHWVIEVPADILRKLENKSIFLGITRCRVKLHQNIPQCFKCQGFEHTALKCNQELPTCRHCANQHDSRECTAKDKVSCCNCKGDHKASSANCKARAKAIQSLLRRTDFRQQFPVLLIEKS</sequence>